<sequence length="159" mass="18515">MIHIHDSLYLQVSSPLHLLRWEWHDLLSYDRFRAAFKELLVLSNNYHITNWLADLSTMPLVGTDEQAWLSDEWLPEFARLSIQHLAIIQPPTMHNQLVIESVLSDGRRCNNADVQFFSDIPSALDWLTSSSSVATQLEQEWLANTRMIRSPSLLSRMWI</sequence>
<name>A0A238Z021_9BACT</name>
<organism evidence="1 2">
    <name type="scientific">Hymenobacter mucosus</name>
    <dbReference type="NCBI Taxonomy" id="1411120"/>
    <lineage>
        <taxon>Bacteria</taxon>
        <taxon>Pseudomonadati</taxon>
        <taxon>Bacteroidota</taxon>
        <taxon>Cytophagia</taxon>
        <taxon>Cytophagales</taxon>
        <taxon>Hymenobacteraceae</taxon>
        <taxon>Hymenobacter</taxon>
    </lineage>
</organism>
<evidence type="ECO:0000313" key="1">
    <source>
        <dbReference type="EMBL" id="SNR76301.1"/>
    </source>
</evidence>
<accession>A0A238Z021</accession>
<reference evidence="2" key="1">
    <citation type="submission" date="2017-06" db="EMBL/GenBank/DDBJ databases">
        <authorList>
            <person name="Varghese N."/>
            <person name="Submissions S."/>
        </authorList>
    </citation>
    <scope>NUCLEOTIDE SEQUENCE [LARGE SCALE GENOMIC DNA]</scope>
    <source>
        <strain evidence="2">DSM 28041</strain>
    </source>
</reference>
<gene>
    <name evidence="1" type="ORF">SAMN06269173_106204</name>
</gene>
<proteinExistence type="predicted"/>
<dbReference type="AlphaFoldDB" id="A0A238Z021"/>
<protein>
    <recommendedName>
        <fullName evidence="3">SpoIIAA-like</fullName>
    </recommendedName>
</protein>
<dbReference type="Proteomes" id="UP000198310">
    <property type="component" value="Unassembled WGS sequence"/>
</dbReference>
<evidence type="ECO:0008006" key="3">
    <source>
        <dbReference type="Google" id="ProtNLM"/>
    </source>
</evidence>
<keyword evidence="2" id="KW-1185">Reference proteome</keyword>
<dbReference type="RefSeq" id="WP_045688360.1">
    <property type="nucleotide sequence ID" value="NZ_FZNS01000006.1"/>
</dbReference>
<dbReference type="EMBL" id="FZNS01000006">
    <property type="protein sequence ID" value="SNR76301.1"/>
    <property type="molecule type" value="Genomic_DNA"/>
</dbReference>
<evidence type="ECO:0000313" key="2">
    <source>
        <dbReference type="Proteomes" id="UP000198310"/>
    </source>
</evidence>